<feature type="compositionally biased region" description="Low complexity" evidence="1">
    <location>
        <begin position="527"/>
        <end position="552"/>
    </location>
</feature>
<feature type="compositionally biased region" description="Acidic residues" evidence="1">
    <location>
        <begin position="641"/>
        <end position="650"/>
    </location>
</feature>
<dbReference type="RefSeq" id="XP_067179785.1">
    <property type="nucleotide sequence ID" value="XM_067323150.1"/>
</dbReference>
<dbReference type="GeneID" id="92515662"/>
<accession>A0A836GH70</accession>
<proteinExistence type="predicted"/>
<dbReference type="InterPro" id="IPR018392">
    <property type="entry name" value="LysM"/>
</dbReference>
<feature type="region of interest" description="Disordered" evidence="1">
    <location>
        <begin position="124"/>
        <end position="231"/>
    </location>
</feature>
<feature type="compositionally biased region" description="Polar residues" evidence="1">
    <location>
        <begin position="405"/>
        <end position="431"/>
    </location>
</feature>
<evidence type="ECO:0000259" key="2">
    <source>
        <dbReference type="Pfam" id="PF01476"/>
    </source>
</evidence>
<sequence>MEGLRRQVELLHAALQPLGVCRSGHRHEQPPTLPDEVASELQLALSRATALAHWAAAVQREQTLQPLPRSDGGAEGLQWCAPTQQQTLRSVAAALRVSVADILHWNPQLPPTLHEEDVLPPDTFLKVRPAPSSGSPLRPSAASASRTRPAVSATGPLEVAVSDSASVARSTSARTQGSDAGTGERVAYRRHNSSAACRQNSSANRAAGAGGSSGGVGSGVLPHSSEGGASQGRYSAWTVVSGRGASQSPRVQELSMSNSGADAAPPSCAPAPLLMSMSVSLPSAPDGCDLIDLREDVSKLSPSPKSDGTSSSKARRRRATAQALSPSPPAPSLAPSHLRGAATSPSAAVAGLDATPSHDCFHRRDSVGSGDCAASARAIYARGHFRFPSSSLAGEVLGAPAVTPKSPSSISGTIATSGASNALSQSRLQSCTTDGDGDRRGEGHRTAGVATAASAVQRQQAKDRARALPLPSPTRQSSVSLSALSPPSSLGDEGWSSTANGRTRAGEEKEGGEGGGTDVQRLRRRSSSQQRQQASTLSPSLAAPSDSSAGSPVTKAQLPASAATVCRAAVASCNIDSPSRFRTPIQHRDCPGPQRTTGATRSHTSCSDADHSPLSSPLSSSESRSGAQPEAAESPLSDADGFMEDEEEDTPSMRPPAMLGRNACSPPPNLSRLRPRGSFGACRSTSPLSRVVEPPPQYLRKRGDVASALDEAEMADGDDYDTLEGIAAAYNLTVLTIIEWNPYLKTYRPSEPLPPDLPIVLPMSDADEEGDEETSSSAGELYAQEREQRQLVEPQFRLGNRTPGAYSPSVASDDSPMPLPPL</sequence>
<dbReference type="Pfam" id="PF01476">
    <property type="entry name" value="LysM"/>
    <property type="match status" value="1"/>
</dbReference>
<feature type="compositionally biased region" description="Low complexity" evidence="1">
    <location>
        <begin position="128"/>
        <end position="175"/>
    </location>
</feature>
<feature type="compositionally biased region" description="Low complexity" evidence="1">
    <location>
        <begin position="477"/>
        <end position="490"/>
    </location>
</feature>
<feature type="compositionally biased region" description="Acidic residues" evidence="1">
    <location>
        <begin position="765"/>
        <end position="774"/>
    </location>
</feature>
<dbReference type="Proteomes" id="UP000673552">
    <property type="component" value="Unassembled WGS sequence"/>
</dbReference>
<feature type="region of interest" description="Disordered" evidence="1">
    <location>
        <begin position="577"/>
        <end position="696"/>
    </location>
</feature>
<comment type="caution">
    <text evidence="3">The sequence shown here is derived from an EMBL/GenBank/DDBJ whole genome shotgun (WGS) entry which is preliminary data.</text>
</comment>
<dbReference type="EMBL" id="JAFEUZ010000016">
    <property type="protein sequence ID" value="KAG5481992.1"/>
    <property type="molecule type" value="Genomic_DNA"/>
</dbReference>
<feature type="region of interest" description="Disordered" evidence="1">
    <location>
        <begin position="295"/>
        <end position="347"/>
    </location>
</feature>
<dbReference type="KEGG" id="lmat:92515662"/>
<feature type="domain" description="LysM" evidence="2">
    <location>
        <begin position="721"/>
        <end position="745"/>
    </location>
</feature>
<name>A0A836GH70_9TRYP</name>
<evidence type="ECO:0000256" key="1">
    <source>
        <dbReference type="SAM" id="MobiDB-lite"/>
    </source>
</evidence>
<dbReference type="CDD" id="cd00118">
    <property type="entry name" value="LysM"/>
    <property type="match status" value="1"/>
</dbReference>
<protein>
    <recommendedName>
        <fullName evidence="2">LysM domain-containing protein</fullName>
    </recommendedName>
</protein>
<feature type="compositionally biased region" description="Gly residues" evidence="1">
    <location>
        <begin position="208"/>
        <end position="218"/>
    </location>
</feature>
<reference evidence="4" key="1">
    <citation type="journal article" date="2021" name="Microbiol. Resour. Announc.">
        <title>LGAAP: Leishmaniinae Genome Assembly and Annotation Pipeline.</title>
        <authorList>
            <person name="Almutairi H."/>
            <person name="Urbaniak M.D."/>
            <person name="Bates M.D."/>
            <person name="Jariyapan N."/>
            <person name="Kwakye-Nuako G."/>
            <person name="Thomaz-Soccol V."/>
            <person name="Al-Salem W.S."/>
            <person name="Dillon R.J."/>
            <person name="Bates P.A."/>
            <person name="Gatherer D."/>
        </authorList>
    </citation>
    <scope>NUCLEOTIDE SEQUENCE [LARGE SCALE GENOMIC DNA]</scope>
</reference>
<gene>
    <name evidence="3" type="ORF">LSCM1_05705</name>
</gene>
<keyword evidence="4" id="KW-1185">Reference proteome</keyword>
<evidence type="ECO:0000313" key="4">
    <source>
        <dbReference type="Proteomes" id="UP000673552"/>
    </source>
</evidence>
<feature type="compositionally biased region" description="Polar residues" evidence="1">
    <location>
        <begin position="594"/>
        <end position="607"/>
    </location>
</feature>
<organism evidence="3 4">
    <name type="scientific">Leishmania martiniquensis</name>
    <dbReference type="NCBI Taxonomy" id="1580590"/>
    <lineage>
        <taxon>Eukaryota</taxon>
        <taxon>Discoba</taxon>
        <taxon>Euglenozoa</taxon>
        <taxon>Kinetoplastea</taxon>
        <taxon>Metakinetoplastina</taxon>
        <taxon>Trypanosomatida</taxon>
        <taxon>Trypanosomatidae</taxon>
        <taxon>Leishmaniinae</taxon>
        <taxon>Leishmania</taxon>
    </lineage>
</organism>
<evidence type="ECO:0000313" key="3">
    <source>
        <dbReference type="EMBL" id="KAG5481992.1"/>
    </source>
</evidence>
<feature type="compositionally biased region" description="Low complexity" evidence="1">
    <location>
        <begin position="301"/>
        <end position="312"/>
    </location>
</feature>
<reference evidence="4" key="2">
    <citation type="journal article" date="2021" name="Sci. Data">
        <title>Chromosome-scale genome sequencing, assembly and annotation of six genomes from subfamily Leishmaniinae.</title>
        <authorList>
            <person name="Almutairi H."/>
            <person name="Urbaniak M.D."/>
            <person name="Bates M.D."/>
            <person name="Jariyapan N."/>
            <person name="Kwakye-Nuako G."/>
            <person name="Thomaz Soccol V."/>
            <person name="Al-Salem W.S."/>
            <person name="Dillon R.J."/>
            <person name="Bates P.A."/>
            <person name="Gatherer D."/>
        </authorList>
    </citation>
    <scope>NUCLEOTIDE SEQUENCE [LARGE SCALE GENOMIC DNA]</scope>
</reference>
<dbReference type="OrthoDB" id="248656at2759"/>
<dbReference type="AlphaFoldDB" id="A0A836GH70"/>
<feature type="compositionally biased region" description="Low complexity" evidence="1">
    <location>
        <begin position="612"/>
        <end position="625"/>
    </location>
</feature>
<feature type="compositionally biased region" description="Basic and acidic residues" evidence="1">
    <location>
        <begin position="436"/>
        <end position="445"/>
    </location>
</feature>
<feature type="region of interest" description="Disordered" evidence="1">
    <location>
        <begin position="403"/>
        <end position="555"/>
    </location>
</feature>
<feature type="region of interest" description="Disordered" evidence="1">
    <location>
        <begin position="756"/>
        <end position="822"/>
    </location>
</feature>